<dbReference type="Proteomes" id="UP000001188">
    <property type="component" value="Chromosome"/>
</dbReference>
<dbReference type="KEGG" id="xca:xcc-b100_1515"/>
<protein>
    <submittedName>
        <fullName evidence="1">Peptide of unknwon function</fullName>
    </submittedName>
</protein>
<evidence type="ECO:0000313" key="2">
    <source>
        <dbReference type="Proteomes" id="UP000001188"/>
    </source>
</evidence>
<gene>
    <name evidence="1" type="ORF">XCCB100_1515</name>
</gene>
<dbReference type="HOGENOM" id="CLU_220327_0_0_6"/>
<sequence>MTIAVCAWVIPLPEAALRSGDAPTAINAIHPRVNAPA</sequence>
<name>B0RQY0_XANCB</name>
<reference evidence="1 2" key="1">
    <citation type="journal article" date="2008" name="J. Biotechnol.">
        <title>The genome of Xanthomonas campestris pv. campestris B100 and its use for the reconstruction of metabolic pathways involved in xanthan biosynthesis.</title>
        <authorList>
            <person name="Vorholter F.J."/>
            <person name="Schneiker S."/>
            <person name="Goesmann A."/>
            <person name="Krause L."/>
            <person name="Bekel T."/>
            <person name="Kaiser O."/>
            <person name="Linke B."/>
            <person name="Patschkowski T."/>
            <person name="Ruckert C."/>
            <person name="Schmid J."/>
            <person name="Sidhu V.K."/>
            <person name="Sieber V."/>
            <person name="Tauch A."/>
            <person name="Watt S.A."/>
            <person name="Weisshaar B."/>
            <person name="Becker A."/>
            <person name="Niehaus K."/>
            <person name="Puhler A."/>
        </authorList>
    </citation>
    <scope>NUCLEOTIDE SEQUENCE [LARGE SCALE GENOMIC DNA]</scope>
    <source>
        <strain evidence="1 2">B100</strain>
    </source>
</reference>
<evidence type="ECO:0000313" key="1">
    <source>
        <dbReference type="EMBL" id="CAP50865.1"/>
    </source>
</evidence>
<dbReference type="AlphaFoldDB" id="B0RQY0"/>
<proteinExistence type="predicted"/>
<organism evidence="1 2">
    <name type="scientific">Xanthomonas campestris pv. campestris (strain B100)</name>
    <dbReference type="NCBI Taxonomy" id="509169"/>
    <lineage>
        <taxon>Bacteria</taxon>
        <taxon>Pseudomonadati</taxon>
        <taxon>Pseudomonadota</taxon>
        <taxon>Gammaproteobacteria</taxon>
        <taxon>Lysobacterales</taxon>
        <taxon>Lysobacteraceae</taxon>
        <taxon>Xanthomonas</taxon>
    </lineage>
</organism>
<dbReference type="EMBL" id="AM920689">
    <property type="protein sequence ID" value="CAP50865.1"/>
    <property type="molecule type" value="Genomic_DNA"/>
</dbReference>
<accession>B0RQY0</accession>